<dbReference type="InterPro" id="IPR033941">
    <property type="entry name" value="IPMI_cat"/>
</dbReference>
<dbReference type="RefSeq" id="WP_204195034.1">
    <property type="nucleotide sequence ID" value="NZ_JAFEMC010000001.1"/>
</dbReference>
<dbReference type="EMBL" id="JAFEMC010000001">
    <property type="protein sequence ID" value="MBM6575503.1"/>
    <property type="molecule type" value="Genomic_DNA"/>
</dbReference>
<dbReference type="PROSITE" id="PS01244">
    <property type="entry name" value="ACONITASE_2"/>
    <property type="match status" value="1"/>
</dbReference>
<comment type="function">
    <text evidence="2 13">Catalyzes the isomerization between 2-isopropylmalate and 3-isopropylmalate, via the formation of 2-isopropylmaleate.</text>
</comment>
<evidence type="ECO:0000256" key="1">
    <source>
        <dbReference type="ARBA" id="ARBA00000491"/>
    </source>
</evidence>
<evidence type="ECO:0000313" key="15">
    <source>
        <dbReference type="EMBL" id="MBM6575503.1"/>
    </source>
</evidence>
<evidence type="ECO:0000256" key="4">
    <source>
        <dbReference type="ARBA" id="ARBA00011271"/>
    </source>
</evidence>
<reference evidence="15 16" key="1">
    <citation type="submission" date="2020-12" db="EMBL/GenBank/DDBJ databases">
        <title>Sphingomonas sp.</title>
        <authorList>
            <person name="Kim M.K."/>
        </authorList>
    </citation>
    <scope>NUCLEOTIDE SEQUENCE [LARGE SCALE GENOMIC DNA]</scope>
    <source>
        <strain evidence="15 16">BT552</strain>
    </source>
</reference>
<dbReference type="InterPro" id="IPR050067">
    <property type="entry name" value="IPM_dehydratase_rel_enz"/>
</dbReference>
<dbReference type="SUPFAM" id="SSF53732">
    <property type="entry name" value="Aconitase iron-sulfur domain"/>
    <property type="match status" value="1"/>
</dbReference>
<evidence type="ECO:0000256" key="11">
    <source>
        <dbReference type="ARBA" id="ARBA00023239"/>
    </source>
</evidence>
<feature type="binding site" evidence="13">
    <location>
        <position position="419"/>
    </location>
    <ligand>
        <name>[4Fe-4S] cluster</name>
        <dbReference type="ChEBI" id="CHEBI:49883"/>
    </ligand>
</feature>
<gene>
    <name evidence="13 15" type="primary">leuC</name>
    <name evidence="15" type="ORF">ILT43_03910</name>
</gene>
<comment type="subunit">
    <text evidence="4 13">Heterodimer of LeuC and LeuD.</text>
</comment>
<dbReference type="PANTHER" id="PTHR43822">
    <property type="entry name" value="HOMOACONITASE, MITOCHONDRIAL-RELATED"/>
    <property type="match status" value="1"/>
</dbReference>
<keyword evidence="5 13" id="KW-0432">Leucine biosynthesis</keyword>
<evidence type="ECO:0000256" key="8">
    <source>
        <dbReference type="ARBA" id="ARBA00022723"/>
    </source>
</evidence>
<comment type="pathway">
    <text evidence="3 13">Amino-acid biosynthesis; L-leucine biosynthesis; L-leucine from 3-methyl-2-oxobutanoate: step 2/4.</text>
</comment>
<dbReference type="HAMAP" id="MF_01026">
    <property type="entry name" value="LeuC_type1"/>
    <property type="match status" value="1"/>
</dbReference>
<comment type="caution">
    <text evidence="15">The sequence shown here is derived from an EMBL/GenBank/DDBJ whole genome shotgun (WGS) entry which is preliminary data.</text>
</comment>
<organism evidence="15 16">
    <name type="scientific">Sphingomonas longa</name>
    <dbReference type="NCBI Taxonomy" id="2778730"/>
    <lineage>
        <taxon>Bacteria</taxon>
        <taxon>Pseudomonadati</taxon>
        <taxon>Pseudomonadota</taxon>
        <taxon>Alphaproteobacteria</taxon>
        <taxon>Sphingomonadales</taxon>
        <taxon>Sphingomonadaceae</taxon>
        <taxon>Sphingomonas</taxon>
    </lineage>
</organism>
<evidence type="ECO:0000256" key="5">
    <source>
        <dbReference type="ARBA" id="ARBA00022430"/>
    </source>
</evidence>
<dbReference type="Proteomes" id="UP000763641">
    <property type="component" value="Unassembled WGS sequence"/>
</dbReference>
<feature type="binding site" evidence="13">
    <location>
        <position position="356"/>
    </location>
    <ligand>
        <name>[4Fe-4S] cluster</name>
        <dbReference type="ChEBI" id="CHEBI:49883"/>
    </ligand>
</feature>
<dbReference type="NCBIfam" id="NF009116">
    <property type="entry name" value="PRK12466.1"/>
    <property type="match status" value="1"/>
</dbReference>
<dbReference type="NCBIfam" id="TIGR00170">
    <property type="entry name" value="leuC"/>
    <property type="match status" value="1"/>
</dbReference>
<dbReference type="InterPro" id="IPR004430">
    <property type="entry name" value="3-IsopropMal_deHydase_lsu"/>
</dbReference>
<dbReference type="InterPro" id="IPR001030">
    <property type="entry name" value="Acoase/IPM_deHydtase_lsu_aba"/>
</dbReference>
<evidence type="ECO:0000256" key="13">
    <source>
        <dbReference type="HAMAP-Rule" id="MF_01026"/>
    </source>
</evidence>
<dbReference type="EC" id="4.2.1.33" evidence="13"/>
<evidence type="ECO:0000256" key="2">
    <source>
        <dbReference type="ARBA" id="ARBA00002695"/>
    </source>
</evidence>
<accession>A0ABS2D3N7</accession>
<evidence type="ECO:0000313" key="16">
    <source>
        <dbReference type="Proteomes" id="UP000763641"/>
    </source>
</evidence>
<keyword evidence="11 13" id="KW-0456">Lyase</keyword>
<dbReference type="Gene3D" id="3.30.499.10">
    <property type="entry name" value="Aconitase, domain 3"/>
    <property type="match status" value="2"/>
</dbReference>
<evidence type="ECO:0000256" key="9">
    <source>
        <dbReference type="ARBA" id="ARBA00023004"/>
    </source>
</evidence>
<proteinExistence type="inferred from homology"/>
<comment type="similarity">
    <text evidence="13">Belongs to the aconitase/IPM isomerase family. LeuC type 1 subfamily.</text>
</comment>
<keyword evidence="7 13" id="KW-0028">Amino-acid biosynthesis</keyword>
<evidence type="ECO:0000256" key="3">
    <source>
        <dbReference type="ARBA" id="ARBA00004729"/>
    </source>
</evidence>
<feature type="domain" description="Aconitase/3-isopropylmalate dehydratase large subunit alpha/beta/alpha" evidence="14">
    <location>
        <begin position="10"/>
        <end position="466"/>
    </location>
</feature>
<keyword evidence="8 13" id="KW-0479">Metal-binding</keyword>
<comment type="cofactor">
    <cofactor evidence="13">
        <name>[4Fe-4S] cluster</name>
        <dbReference type="ChEBI" id="CHEBI:49883"/>
    </cofactor>
    <text evidence="13">Binds 1 [4Fe-4S] cluster per subunit.</text>
</comment>
<keyword evidence="10 13" id="KW-0411">Iron-sulfur</keyword>
<dbReference type="PRINTS" id="PR00415">
    <property type="entry name" value="ACONITASE"/>
</dbReference>
<name>A0ABS2D3N7_9SPHN</name>
<evidence type="ECO:0000256" key="6">
    <source>
        <dbReference type="ARBA" id="ARBA00022485"/>
    </source>
</evidence>
<dbReference type="InterPro" id="IPR015931">
    <property type="entry name" value="Acnase/IPM_dHydase_lsu_aba_1/3"/>
</dbReference>
<evidence type="ECO:0000256" key="7">
    <source>
        <dbReference type="ARBA" id="ARBA00022605"/>
    </source>
</evidence>
<keyword evidence="9 13" id="KW-0408">Iron</keyword>
<evidence type="ECO:0000259" key="14">
    <source>
        <dbReference type="Pfam" id="PF00330"/>
    </source>
</evidence>
<evidence type="ECO:0000256" key="12">
    <source>
        <dbReference type="ARBA" id="ARBA00023304"/>
    </source>
</evidence>
<dbReference type="NCBIfam" id="NF004016">
    <property type="entry name" value="PRK05478.1"/>
    <property type="match status" value="1"/>
</dbReference>
<evidence type="ECO:0000256" key="10">
    <source>
        <dbReference type="ARBA" id="ARBA00023014"/>
    </source>
</evidence>
<sequence>MASRPLTLYEKIWAAHVVERRDDGTCLIYIDRHLVHEVTSPQAFEGLRVAGRRVRRPELTLAVPDHNLPTTPRIGPDGRLLPIADPESAQQLDALRRNTAEFGIDYIDATAAEQGIVHVVGPEMGFTLPGTTLVCGDSHTSAHGALGALAFGIGTSEVEHVLATQTLLLQQSKTMEIRVDGSLGFGVSPKDVILAIIGRIGAAGGTGYVVEYTGEVVRAMSIEGRLTMANMSIEGGARAGLVAPDETTFAYLKGRPMAPEGADWDKAVAWWRTLPSDPGAAYDRTVTLDATNIAPSLTWGTSPEDVVAITGIVPDPDSFADPAKRDAARKSLHYMGLAPGTAMQDVGVQHVFIGSCTNSRIEDLRAAAAVAQGRRVADGVRAMVVPGSGLVKRQAEAEGLDRIFVGAGFEWREPGCSMCLAMNPDKVPPGERCASTSNRNFVGRQGPGARTHLLSPAMAAAAAVTGRLADVRDLMPRDNNDFGGVMS</sequence>
<comment type="catalytic activity">
    <reaction evidence="1 13">
        <text>(2R,3S)-3-isopropylmalate = (2S)-2-isopropylmalate</text>
        <dbReference type="Rhea" id="RHEA:32287"/>
        <dbReference type="ChEBI" id="CHEBI:1178"/>
        <dbReference type="ChEBI" id="CHEBI:35121"/>
        <dbReference type="EC" id="4.2.1.33"/>
    </reaction>
</comment>
<dbReference type="InterPro" id="IPR018136">
    <property type="entry name" value="Aconitase_4Fe-4S_BS"/>
</dbReference>
<dbReference type="InterPro" id="IPR036008">
    <property type="entry name" value="Aconitase_4Fe-4S_dom"/>
</dbReference>
<protein>
    <recommendedName>
        <fullName evidence="13">3-isopropylmalate dehydratase large subunit</fullName>
        <ecNumber evidence="13">4.2.1.33</ecNumber>
    </recommendedName>
    <alternativeName>
        <fullName evidence="13">Alpha-IPM isomerase</fullName>
        <shortName evidence="13">IPMI</shortName>
    </alternativeName>
    <alternativeName>
        <fullName evidence="13">Isopropylmalate isomerase</fullName>
    </alternativeName>
</protein>
<dbReference type="Pfam" id="PF00330">
    <property type="entry name" value="Aconitase"/>
    <property type="match status" value="1"/>
</dbReference>
<dbReference type="PANTHER" id="PTHR43822:SF9">
    <property type="entry name" value="3-ISOPROPYLMALATE DEHYDRATASE"/>
    <property type="match status" value="1"/>
</dbReference>
<dbReference type="GO" id="GO:0003861">
    <property type="term" value="F:3-isopropylmalate dehydratase activity"/>
    <property type="evidence" value="ECO:0007669"/>
    <property type="project" value="UniProtKB-EC"/>
</dbReference>
<keyword evidence="6 13" id="KW-0004">4Fe-4S</keyword>
<keyword evidence="12 13" id="KW-0100">Branched-chain amino acid biosynthesis</keyword>
<feature type="binding site" evidence="13">
    <location>
        <position position="416"/>
    </location>
    <ligand>
        <name>[4Fe-4S] cluster</name>
        <dbReference type="ChEBI" id="CHEBI:49883"/>
    </ligand>
</feature>
<dbReference type="PROSITE" id="PS00450">
    <property type="entry name" value="ACONITASE_1"/>
    <property type="match status" value="1"/>
</dbReference>
<dbReference type="CDD" id="cd01583">
    <property type="entry name" value="IPMI"/>
    <property type="match status" value="1"/>
</dbReference>
<keyword evidence="16" id="KW-1185">Reference proteome</keyword>